<dbReference type="GO" id="GO:0003677">
    <property type="term" value="F:DNA binding"/>
    <property type="evidence" value="ECO:0007669"/>
    <property type="project" value="InterPro"/>
</dbReference>
<organism evidence="3 4">
    <name type="scientific">Pseudanabaena cinerea FACHB-1277</name>
    <dbReference type="NCBI Taxonomy" id="2949581"/>
    <lineage>
        <taxon>Bacteria</taxon>
        <taxon>Bacillati</taxon>
        <taxon>Cyanobacteriota</taxon>
        <taxon>Cyanophyceae</taxon>
        <taxon>Pseudanabaenales</taxon>
        <taxon>Pseudanabaenaceae</taxon>
        <taxon>Pseudanabaena</taxon>
        <taxon>Pseudanabaena cinerea</taxon>
    </lineage>
</organism>
<dbReference type="InterPro" id="IPR011109">
    <property type="entry name" value="DNA_bind_recombinase_dom"/>
</dbReference>
<dbReference type="InterPro" id="IPR038109">
    <property type="entry name" value="DNA_bind_recomb_sf"/>
</dbReference>
<dbReference type="GO" id="GO:0000150">
    <property type="term" value="F:DNA strand exchange activity"/>
    <property type="evidence" value="ECO:0007669"/>
    <property type="project" value="InterPro"/>
</dbReference>
<proteinExistence type="predicted"/>
<feature type="domain" description="Recombinase" evidence="2">
    <location>
        <begin position="49"/>
        <end position="98"/>
    </location>
</feature>
<dbReference type="EMBL" id="JACJPY010000027">
    <property type="protein sequence ID" value="MBD2150498.1"/>
    <property type="molecule type" value="Genomic_DNA"/>
</dbReference>
<reference evidence="3" key="2">
    <citation type="submission" date="2020-08" db="EMBL/GenBank/DDBJ databases">
        <authorList>
            <person name="Chen M."/>
            <person name="Teng W."/>
            <person name="Zhao L."/>
            <person name="Hu C."/>
            <person name="Zhou Y."/>
            <person name="Han B."/>
            <person name="Song L."/>
            <person name="Shu W."/>
        </authorList>
    </citation>
    <scope>NUCLEOTIDE SEQUENCE</scope>
    <source>
        <strain evidence="3">FACHB-1277</strain>
    </source>
</reference>
<sequence>MTAVPSNNLSAWERLEQGRQAKANNGGYAGYGSPAFGQRSVDGELVDDPEESQVVELIRRHHKSGKSLQKIADWLNENGYSTKRGQKWQRISVKRVLDRLYGKLSRISGVASQAEQKPEASPLSSDDIATNNHIEDLTLLGRGF</sequence>
<reference evidence="3" key="1">
    <citation type="journal article" date="2015" name="ISME J.">
        <title>Draft Genome Sequence of Streptomyces incarnatus NRRL8089, which Produces the Nucleoside Antibiotic Sinefungin.</title>
        <authorList>
            <person name="Oshima K."/>
            <person name="Hattori M."/>
            <person name="Shimizu H."/>
            <person name="Fukuda K."/>
            <person name="Nemoto M."/>
            <person name="Inagaki K."/>
            <person name="Tamura T."/>
        </authorList>
    </citation>
    <scope>NUCLEOTIDE SEQUENCE</scope>
    <source>
        <strain evidence="3">FACHB-1277</strain>
    </source>
</reference>
<dbReference type="Proteomes" id="UP000631421">
    <property type="component" value="Unassembled WGS sequence"/>
</dbReference>
<evidence type="ECO:0000256" key="1">
    <source>
        <dbReference type="SAM" id="MobiDB-lite"/>
    </source>
</evidence>
<feature type="region of interest" description="Disordered" evidence="1">
    <location>
        <begin position="23"/>
        <end position="48"/>
    </location>
</feature>
<evidence type="ECO:0000313" key="3">
    <source>
        <dbReference type="EMBL" id="MBD2150498.1"/>
    </source>
</evidence>
<protein>
    <submittedName>
        <fullName evidence="3">Recombinase family protein</fullName>
    </submittedName>
</protein>
<dbReference type="Gene3D" id="3.90.1750.20">
    <property type="entry name" value="Putative Large Serine Recombinase, Chain B, Domain 2"/>
    <property type="match status" value="1"/>
</dbReference>
<comment type="caution">
    <text evidence="3">The sequence shown here is derived from an EMBL/GenBank/DDBJ whole genome shotgun (WGS) entry which is preliminary data.</text>
</comment>
<evidence type="ECO:0000313" key="4">
    <source>
        <dbReference type="Proteomes" id="UP000631421"/>
    </source>
</evidence>
<gene>
    <name evidence="3" type="ORF">H6F44_10255</name>
</gene>
<dbReference type="RefSeq" id="WP_190350863.1">
    <property type="nucleotide sequence ID" value="NZ_JACJPY010000027.1"/>
</dbReference>
<evidence type="ECO:0000259" key="2">
    <source>
        <dbReference type="Pfam" id="PF07508"/>
    </source>
</evidence>
<dbReference type="Pfam" id="PF07508">
    <property type="entry name" value="Recombinase"/>
    <property type="match status" value="1"/>
</dbReference>
<dbReference type="AlphaFoldDB" id="A0A926Z6A6"/>
<keyword evidence="4" id="KW-1185">Reference proteome</keyword>
<name>A0A926Z6A6_9CYAN</name>
<accession>A0A926Z6A6</accession>